<dbReference type="EMBL" id="KJ191191">
    <property type="protein sequence ID" value="AIZ77409.1"/>
    <property type="molecule type" value="mRNA"/>
</dbReference>
<dbReference type="PANTHER" id="PTHR16675:SF160">
    <property type="entry name" value="T-CELL SURFACE GLYCOPROTEIN CD1A"/>
    <property type="match status" value="1"/>
</dbReference>
<keyword evidence="2" id="KW-1133">Transmembrane helix</keyword>
<dbReference type="Gene3D" id="2.60.40.10">
    <property type="entry name" value="Immunoglobulins"/>
    <property type="match status" value="1"/>
</dbReference>
<dbReference type="InterPro" id="IPR007110">
    <property type="entry name" value="Ig-like_dom"/>
</dbReference>
<dbReference type="GO" id="GO:0006955">
    <property type="term" value="P:immune response"/>
    <property type="evidence" value="ECO:0007669"/>
    <property type="project" value="TreeGrafter"/>
</dbReference>
<dbReference type="Gene3D" id="3.30.500.10">
    <property type="entry name" value="MHC class I-like antigen recognition-like"/>
    <property type="match status" value="1"/>
</dbReference>
<dbReference type="InterPro" id="IPR011161">
    <property type="entry name" value="MHC_I-like_Ag-recog"/>
</dbReference>
<dbReference type="PROSITE" id="PS00290">
    <property type="entry name" value="IG_MHC"/>
    <property type="match status" value="1"/>
</dbReference>
<dbReference type="PANTHER" id="PTHR16675">
    <property type="entry name" value="MHC CLASS I-RELATED"/>
    <property type="match status" value="1"/>
</dbReference>
<dbReference type="InterPro" id="IPR003597">
    <property type="entry name" value="Ig_C1-set"/>
</dbReference>
<feature type="chain" id="PRO_5002029946" evidence="3">
    <location>
        <begin position="18"/>
        <end position="341"/>
    </location>
</feature>
<dbReference type="InterPro" id="IPR003006">
    <property type="entry name" value="Ig/MHC_CS"/>
</dbReference>
<name>A0A0A7M9W3_CROSI</name>
<dbReference type="SUPFAM" id="SSF54452">
    <property type="entry name" value="MHC antigen-recognition domain"/>
    <property type="match status" value="1"/>
</dbReference>
<reference evidence="5" key="1">
    <citation type="submission" date="2014-01" db="EMBL/GenBank/DDBJ databases">
        <title>Evolution of CD1 gene.</title>
        <authorList>
            <person name="Yang Z."/>
        </authorList>
    </citation>
    <scope>NUCLEOTIDE SEQUENCE</scope>
    <source>
        <tissue evidence="5">Spleen</tissue>
    </source>
</reference>
<protein>
    <submittedName>
        <fullName evidence="5">Antigen-presenting glycoprotein CD1.1</fullName>
    </submittedName>
</protein>
<dbReference type="GO" id="GO:0001916">
    <property type="term" value="P:positive regulation of T cell mediated cytotoxicity"/>
    <property type="evidence" value="ECO:0007669"/>
    <property type="project" value="TreeGrafter"/>
</dbReference>
<dbReference type="InterPro" id="IPR037055">
    <property type="entry name" value="MHC_I-like_Ag-recog_sf"/>
</dbReference>
<evidence type="ECO:0000256" key="3">
    <source>
        <dbReference type="SAM" id="SignalP"/>
    </source>
</evidence>
<dbReference type="GO" id="GO:0005615">
    <property type="term" value="C:extracellular space"/>
    <property type="evidence" value="ECO:0007669"/>
    <property type="project" value="TreeGrafter"/>
</dbReference>
<dbReference type="GO" id="GO:0009897">
    <property type="term" value="C:external side of plasma membrane"/>
    <property type="evidence" value="ECO:0007669"/>
    <property type="project" value="TreeGrafter"/>
</dbReference>
<dbReference type="GO" id="GO:0048007">
    <property type="term" value="P:antigen processing and presentation, exogenous lipid antigen via MHC class Ib"/>
    <property type="evidence" value="ECO:0007669"/>
    <property type="project" value="TreeGrafter"/>
</dbReference>
<feature type="transmembrane region" description="Helical" evidence="2">
    <location>
        <begin position="309"/>
        <end position="330"/>
    </location>
</feature>
<keyword evidence="2" id="KW-0472">Membrane</keyword>
<evidence type="ECO:0000256" key="1">
    <source>
        <dbReference type="ARBA" id="ARBA00023180"/>
    </source>
</evidence>
<dbReference type="InterPro" id="IPR050208">
    <property type="entry name" value="MHC_class-I_related"/>
</dbReference>
<dbReference type="PROSITE" id="PS50835">
    <property type="entry name" value="IG_LIKE"/>
    <property type="match status" value="1"/>
</dbReference>
<accession>A0A0A7M9W3</accession>
<dbReference type="Pfam" id="PF16497">
    <property type="entry name" value="MHC_I_3"/>
    <property type="match status" value="1"/>
</dbReference>
<sequence length="341" mass="37761">MLPPLFLLLLLAWTGAASPPVPTGPGSLRLLQTIVFQDAGKAEMLGLALVEDVETCTLDCATCPIRFLQPWAQSAISPEHWRDLQLLIHLYLANFIHQVNLWAQQEGFSYPFVTQCSMGCELLPSGASWGAYNASLGGEDLVSFSSGKWVAQRQDKLALHVQDSLNRDKGTIDTMENLLNHTCIQDLQTLLRNGKEVLERQERPVAVVFARQPPITSELPLLLVCRVTGFYPRPIRVTWLRDGEEVPPGPGLNSSGLLPNADLTYQLRSVLAVDLGAGHRYACHVEHSSLGGHSLVIPWESRSHWKTNVAVGILVTLLIVAMLVAALVYLQWRCRTYQDIN</sequence>
<evidence type="ECO:0000313" key="5">
    <source>
        <dbReference type="EMBL" id="AIZ77409.1"/>
    </source>
</evidence>
<dbReference type="AlphaFoldDB" id="A0A0A7M9W3"/>
<dbReference type="InterPro" id="IPR036179">
    <property type="entry name" value="Ig-like_dom_sf"/>
</dbReference>
<organism evidence="5">
    <name type="scientific">Crocodylus siamensis</name>
    <name type="common">Siamese crocodile</name>
    <dbReference type="NCBI Taxonomy" id="68455"/>
    <lineage>
        <taxon>Eukaryota</taxon>
        <taxon>Metazoa</taxon>
        <taxon>Chordata</taxon>
        <taxon>Craniata</taxon>
        <taxon>Vertebrata</taxon>
        <taxon>Euteleostomi</taxon>
        <taxon>Archelosauria</taxon>
        <taxon>Archosauria</taxon>
        <taxon>Crocodylia</taxon>
        <taxon>Longirostres</taxon>
        <taxon>Crocodylidae</taxon>
        <taxon>Crocodylus</taxon>
    </lineage>
</organism>
<dbReference type="GO" id="GO:0030884">
    <property type="term" value="F:exogenous lipid antigen binding"/>
    <property type="evidence" value="ECO:0007669"/>
    <property type="project" value="TreeGrafter"/>
</dbReference>
<evidence type="ECO:0000259" key="4">
    <source>
        <dbReference type="PROSITE" id="PS50835"/>
    </source>
</evidence>
<dbReference type="SUPFAM" id="SSF48726">
    <property type="entry name" value="Immunoglobulin"/>
    <property type="match status" value="1"/>
</dbReference>
<keyword evidence="2" id="KW-0812">Transmembrane</keyword>
<feature type="domain" description="Ig-like" evidence="4">
    <location>
        <begin position="204"/>
        <end position="289"/>
    </location>
</feature>
<evidence type="ECO:0000256" key="2">
    <source>
        <dbReference type="SAM" id="Phobius"/>
    </source>
</evidence>
<dbReference type="GO" id="GO:0071723">
    <property type="term" value="F:lipopeptide binding"/>
    <property type="evidence" value="ECO:0007669"/>
    <property type="project" value="TreeGrafter"/>
</dbReference>
<dbReference type="InterPro" id="IPR011162">
    <property type="entry name" value="MHC_I/II-like_Ag-recog"/>
</dbReference>
<keyword evidence="3" id="KW-0732">Signal</keyword>
<dbReference type="SMART" id="SM00407">
    <property type="entry name" value="IGc1"/>
    <property type="match status" value="1"/>
</dbReference>
<keyword evidence="1" id="KW-0325">Glycoprotein</keyword>
<dbReference type="Pfam" id="PF07654">
    <property type="entry name" value="C1-set"/>
    <property type="match status" value="1"/>
</dbReference>
<dbReference type="InterPro" id="IPR013783">
    <property type="entry name" value="Ig-like_fold"/>
</dbReference>
<dbReference type="GO" id="GO:0048006">
    <property type="term" value="P:antigen processing and presentation, endogenous lipid antigen via MHC class Ib"/>
    <property type="evidence" value="ECO:0007669"/>
    <property type="project" value="TreeGrafter"/>
</dbReference>
<feature type="signal peptide" evidence="3">
    <location>
        <begin position="1"/>
        <end position="17"/>
    </location>
</feature>
<dbReference type="GO" id="GO:0030883">
    <property type="term" value="F:endogenous lipid antigen binding"/>
    <property type="evidence" value="ECO:0007669"/>
    <property type="project" value="TreeGrafter"/>
</dbReference>
<proteinExistence type="evidence at transcript level"/>